<dbReference type="CDD" id="cd07129">
    <property type="entry name" value="ALDH_KGSADH"/>
    <property type="match status" value="1"/>
</dbReference>
<keyword evidence="4" id="KW-1185">Reference proteome</keyword>
<dbReference type="InterPro" id="IPR016161">
    <property type="entry name" value="Ald_DH/histidinol_DH"/>
</dbReference>
<feature type="domain" description="Aldehyde dehydrogenase" evidence="2">
    <location>
        <begin position="5"/>
        <end position="445"/>
    </location>
</feature>
<dbReference type="PANTHER" id="PTHR43353">
    <property type="entry name" value="SUCCINATE-SEMIALDEHYDE DEHYDROGENASE, MITOCHONDRIAL"/>
    <property type="match status" value="1"/>
</dbReference>
<dbReference type="Gene3D" id="3.40.309.10">
    <property type="entry name" value="Aldehyde Dehydrogenase, Chain A, domain 2"/>
    <property type="match status" value="1"/>
</dbReference>
<dbReference type="RefSeq" id="WP_133274981.1">
    <property type="nucleotide sequence ID" value="NZ_CP037933.1"/>
</dbReference>
<dbReference type="Pfam" id="PF00171">
    <property type="entry name" value="Aldedh"/>
    <property type="match status" value="1"/>
</dbReference>
<evidence type="ECO:0000313" key="4">
    <source>
        <dbReference type="Proteomes" id="UP000291124"/>
    </source>
</evidence>
<dbReference type="EMBL" id="CP037933">
    <property type="protein sequence ID" value="QBN17450.1"/>
    <property type="molecule type" value="Genomic_DNA"/>
</dbReference>
<dbReference type="OrthoDB" id="9770537at2"/>
<sequence>MNSRTYFVAYNPATERALEGSFINSSAQDIHKTVLKAVEAFAKYRKKDKESIASFLEQIADEILHLGNELIERCHLETGLPLARLEGERGRTIHQLKLFAALVREGSWVDAQIDTAIPDRIPLPKPDIRKLLIPLGPVAVFGASNFPLAFSTAGGDTASALAAGCPVIVKGHEAHPGTSALIAKAISKAIQICGMPEGTFSLLQGNSKSVGEALVKHPEIKAVGFTGSFAGGKALFDYANARPEPIPVFAEMGSTNPVFILPGILKEKGVEIAAGLANSIAMGVGQFCTNPGICFIEKSEGVATFYNLLKQKINEIPAGTMLTSNIKKAFDNGIRKTKNSTEVEIVASGQPEVKLNSSSPILFKTSVDNFLKNHSLSVENFGPSSIIVEADTKEAVLDAASNLEGHLTATIFGNENDIDQYRALFDILELKVGRIIINGFPTGVEVCHSIVHGGPFPATTCSQSTSVGTNAIKRFVRPICFQDYPDSLLPAALKNENPLNIWRLINGSLTQSKIK</sequence>
<dbReference type="KEGG" id="fnk:E1750_01095"/>
<reference evidence="4" key="1">
    <citation type="submission" date="2019-03" db="EMBL/GenBank/DDBJ databases">
        <title>Flavobacterium sp.</title>
        <authorList>
            <person name="Kim H."/>
        </authorList>
    </citation>
    <scope>NUCLEOTIDE SEQUENCE [LARGE SCALE GENOMIC DNA]</scope>
    <source>
        <strain evidence="4">GS13</strain>
    </source>
</reference>
<organism evidence="3 4">
    <name type="scientific">Flavobacterium nackdongense</name>
    <dbReference type="NCBI Taxonomy" id="2547394"/>
    <lineage>
        <taxon>Bacteria</taxon>
        <taxon>Pseudomonadati</taxon>
        <taxon>Bacteroidota</taxon>
        <taxon>Flavobacteriia</taxon>
        <taxon>Flavobacteriales</taxon>
        <taxon>Flavobacteriaceae</taxon>
        <taxon>Flavobacterium</taxon>
    </lineage>
</organism>
<dbReference type="Gene3D" id="3.40.605.10">
    <property type="entry name" value="Aldehyde Dehydrogenase, Chain A, domain 1"/>
    <property type="match status" value="1"/>
</dbReference>
<dbReference type="AlphaFoldDB" id="A0A4P6YAY9"/>
<dbReference type="SUPFAM" id="SSF53720">
    <property type="entry name" value="ALDH-like"/>
    <property type="match status" value="1"/>
</dbReference>
<dbReference type="InterPro" id="IPR015590">
    <property type="entry name" value="Aldehyde_DH_dom"/>
</dbReference>
<accession>A0A4P6YAY9</accession>
<evidence type="ECO:0000313" key="3">
    <source>
        <dbReference type="EMBL" id="QBN17450.1"/>
    </source>
</evidence>
<evidence type="ECO:0000256" key="1">
    <source>
        <dbReference type="ARBA" id="ARBA00023002"/>
    </source>
</evidence>
<dbReference type="InterPro" id="IPR050740">
    <property type="entry name" value="Aldehyde_DH_Superfamily"/>
</dbReference>
<dbReference type="Proteomes" id="UP000291124">
    <property type="component" value="Chromosome"/>
</dbReference>
<dbReference type="InterPro" id="IPR044151">
    <property type="entry name" value="ALDH_KGSADH"/>
</dbReference>
<proteinExistence type="predicted"/>
<evidence type="ECO:0000259" key="2">
    <source>
        <dbReference type="Pfam" id="PF00171"/>
    </source>
</evidence>
<keyword evidence="1" id="KW-0560">Oxidoreductase</keyword>
<dbReference type="InterPro" id="IPR016162">
    <property type="entry name" value="Ald_DH_N"/>
</dbReference>
<dbReference type="PANTHER" id="PTHR43353:SF3">
    <property type="entry name" value="ALDEHYDE DEHYDROGENASE-RELATED"/>
    <property type="match status" value="1"/>
</dbReference>
<dbReference type="GO" id="GO:0016620">
    <property type="term" value="F:oxidoreductase activity, acting on the aldehyde or oxo group of donors, NAD or NADP as acceptor"/>
    <property type="evidence" value="ECO:0007669"/>
    <property type="project" value="InterPro"/>
</dbReference>
<name>A0A4P6YAY9_9FLAO</name>
<dbReference type="InterPro" id="IPR016163">
    <property type="entry name" value="Ald_DH_C"/>
</dbReference>
<gene>
    <name evidence="3" type="ORF">E1750_01095</name>
</gene>
<protein>
    <submittedName>
        <fullName evidence="3">Aldehyde dehydrogenase (NADP(+))</fullName>
    </submittedName>
</protein>